<dbReference type="Gene3D" id="2.130.10.10">
    <property type="entry name" value="YVTN repeat-like/Quinoprotein amine dehydrogenase"/>
    <property type="match status" value="2"/>
</dbReference>
<sequence length="904" mass="103249">WHYDVSFGIMIWHYDLGIMIWHYDADLIEVYLIETSCPILTTLLNDIFYVTRYRIRLKIDVAPMRIRDVAIGGGEVAQSYEIKKSQYLFSFNFIPLSSIINQLQQLLRASSLPFSEHSTMIETIVKSRQGKISFNTSWLEDLFEKIILETTAERITPLVCNPGRILLTSARIYFQPFNNVEPFPVMKCNLCSVRRVVKRRYLLRHVGVEIFSEDQAHMLLVFPSQKERDKFYDLVLQQPILELQDTGQENMTLKWQNGVISNFDYLMYLNSLADRSFNDLTQYPVFPWIIADYKSKELDLNNPKTFRDFTKPIGALNEARLKQLQDRCRDMAEPKFLYGSHYSTPGYVLYYLARVAPEYLLCLQGGKFDQPDRLFNSIGATWKNVLAGHADVKELIPEFYQSSGEFLVNRLNLPLGMKQDKTIVDDVELPPWASGPKDFIRKCREALECPYVSDNIHDWIDLIFGYKQQGEEAWKANNVFYYLTYEGAVDLDSIADPNERASLESQILEFGQTPKQLFTSPHPRRSGARIPTSVPPAFDVLNGVSNLDMRKFEPFLMEDVDQEVDVEESNFCSEEPPGSPHWGMFKKFQHDSSHRLHKENVNSRMEMKLNNFVLSRHKSCVTSVRLSLDGKSVFSVSQDTQLKMFSLHDKQQVRSINLSSMALSSCAIMPDSKTIVVGSWDNNIYIYSVEYGRVTDTVRGHDDAISCLCWNDGILVTASWDSTVKVWRFVPECGGRKASSPELLTELDHDTEVNSVDLHPTNTLVVTGTTDGHVLLWNIDKRIIINEHEVHGSTVHTVAFSPDGQRILSCGADQCIRVLDVQTGTELYLKDLDDEIRCAVWDGQLVMAGGSSGQLHIWNLLNDQEVQRVEGHQGPIRCVDVSRDGLTVATGGEDNQVILWKIAV</sequence>
<dbReference type="SUPFAM" id="SSF50978">
    <property type="entry name" value="WD40 repeat-like"/>
    <property type="match status" value="1"/>
</dbReference>
<reference evidence="1" key="1">
    <citation type="submission" date="2020-04" db="EMBL/GenBank/DDBJ databases">
        <authorList>
            <person name="Alioto T."/>
            <person name="Alioto T."/>
            <person name="Gomez Garrido J."/>
        </authorList>
    </citation>
    <scope>NUCLEOTIDE SEQUENCE</scope>
    <source>
        <strain evidence="1">A484AB</strain>
    </source>
</reference>
<dbReference type="PROSITE" id="PS50197">
    <property type="entry name" value="BEACH"/>
    <property type="match status" value="1"/>
</dbReference>
<dbReference type="EMBL" id="CACRXK020006614">
    <property type="protein sequence ID" value="CAB4009914.1"/>
    <property type="molecule type" value="Genomic_DNA"/>
</dbReference>
<dbReference type="InterPro" id="IPR000409">
    <property type="entry name" value="BEACH_dom"/>
</dbReference>
<organism evidence="1 2">
    <name type="scientific">Paramuricea clavata</name>
    <name type="common">Red gorgonian</name>
    <name type="synonym">Violescent sea-whip</name>
    <dbReference type="NCBI Taxonomy" id="317549"/>
    <lineage>
        <taxon>Eukaryota</taxon>
        <taxon>Metazoa</taxon>
        <taxon>Cnidaria</taxon>
        <taxon>Anthozoa</taxon>
        <taxon>Octocorallia</taxon>
        <taxon>Malacalcyonacea</taxon>
        <taxon>Plexauridae</taxon>
        <taxon>Paramuricea</taxon>
    </lineage>
</organism>
<dbReference type="PANTHER" id="PTHR13743">
    <property type="entry name" value="BEIGE/BEACH-RELATED"/>
    <property type="match status" value="1"/>
</dbReference>
<name>A0A7D9EGJ0_PARCT</name>
<evidence type="ECO:0000313" key="2">
    <source>
        <dbReference type="Proteomes" id="UP001152795"/>
    </source>
</evidence>
<dbReference type="OrthoDB" id="26681at2759"/>
<dbReference type="InterPro" id="IPR023362">
    <property type="entry name" value="PH-BEACH_dom"/>
</dbReference>
<protein>
    <submittedName>
        <fullName evidence="1">FAN-like</fullName>
    </submittedName>
</protein>
<proteinExistence type="predicted"/>
<dbReference type="InterPro" id="IPR001680">
    <property type="entry name" value="WD40_rpt"/>
</dbReference>
<dbReference type="SMART" id="SM00320">
    <property type="entry name" value="WD40"/>
    <property type="match status" value="7"/>
</dbReference>
<dbReference type="PANTHER" id="PTHR13743:SF123">
    <property type="entry name" value="PROTEIN FAN"/>
    <property type="match status" value="1"/>
</dbReference>
<dbReference type="InterPro" id="IPR050865">
    <property type="entry name" value="BEACH_Domain"/>
</dbReference>
<gene>
    <name evidence="1" type="ORF">PACLA_8A080361</name>
</gene>
<dbReference type="InterPro" id="IPR036322">
    <property type="entry name" value="WD40_repeat_dom_sf"/>
</dbReference>
<accession>A0A7D9EGJ0</accession>
<dbReference type="CDD" id="cd06071">
    <property type="entry name" value="Beach"/>
    <property type="match status" value="1"/>
</dbReference>
<dbReference type="InterPro" id="IPR011993">
    <property type="entry name" value="PH-like_dom_sf"/>
</dbReference>
<dbReference type="Gene3D" id="2.30.29.30">
    <property type="entry name" value="Pleckstrin-homology domain (PH domain)/Phosphotyrosine-binding domain (PTB)"/>
    <property type="match status" value="1"/>
</dbReference>
<keyword evidence="2" id="KW-1185">Reference proteome</keyword>
<dbReference type="InterPro" id="IPR015943">
    <property type="entry name" value="WD40/YVTN_repeat-like_dom_sf"/>
</dbReference>
<feature type="non-terminal residue" evidence="1">
    <location>
        <position position="904"/>
    </location>
</feature>
<dbReference type="Pfam" id="PF02138">
    <property type="entry name" value="Beach"/>
    <property type="match status" value="1"/>
</dbReference>
<dbReference type="InterPro" id="IPR019775">
    <property type="entry name" value="WD40_repeat_CS"/>
</dbReference>
<dbReference type="Gene3D" id="1.10.1540.10">
    <property type="entry name" value="BEACH domain"/>
    <property type="match status" value="1"/>
</dbReference>
<dbReference type="CDD" id="cd01201">
    <property type="entry name" value="PH_BEACH"/>
    <property type="match status" value="1"/>
</dbReference>
<dbReference type="CDD" id="cd00200">
    <property type="entry name" value="WD40"/>
    <property type="match status" value="1"/>
</dbReference>
<dbReference type="SUPFAM" id="SSF50729">
    <property type="entry name" value="PH domain-like"/>
    <property type="match status" value="1"/>
</dbReference>
<dbReference type="SUPFAM" id="SSF81837">
    <property type="entry name" value="BEACH domain"/>
    <property type="match status" value="1"/>
</dbReference>
<evidence type="ECO:0000313" key="1">
    <source>
        <dbReference type="EMBL" id="CAB4009914.1"/>
    </source>
</evidence>
<dbReference type="Proteomes" id="UP001152795">
    <property type="component" value="Unassembled WGS sequence"/>
</dbReference>
<dbReference type="PROSITE" id="PS50082">
    <property type="entry name" value="WD_REPEATS_2"/>
    <property type="match status" value="5"/>
</dbReference>
<dbReference type="PROSITE" id="PS51783">
    <property type="entry name" value="PH_BEACH"/>
    <property type="match status" value="1"/>
</dbReference>
<dbReference type="Pfam" id="PF00400">
    <property type="entry name" value="WD40"/>
    <property type="match status" value="6"/>
</dbReference>
<dbReference type="InterPro" id="IPR036372">
    <property type="entry name" value="BEACH_dom_sf"/>
</dbReference>
<dbReference type="AlphaFoldDB" id="A0A7D9EGJ0"/>
<dbReference type="SMART" id="SM01026">
    <property type="entry name" value="Beach"/>
    <property type="match status" value="1"/>
</dbReference>
<comment type="caution">
    <text evidence="1">The sequence shown here is derived from an EMBL/GenBank/DDBJ whole genome shotgun (WGS) entry which is preliminary data.</text>
</comment>
<dbReference type="Pfam" id="PF14844">
    <property type="entry name" value="PH_BEACH"/>
    <property type="match status" value="1"/>
</dbReference>
<dbReference type="PROSITE" id="PS00678">
    <property type="entry name" value="WD_REPEATS_1"/>
    <property type="match status" value="1"/>
</dbReference>
<dbReference type="PROSITE" id="PS50294">
    <property type="entry name" value="WD_REPEATS_REGION"/>
    <property type="match status" value="4"/>
</dbReference>
<dbReference type="FunFam" id="1.10.1540.10:FF:000001">
    <property type="entry name" value="neurobeachin isoform X1"/>
    <property type="match status" value="1"/>
</dbReference>